<protein>
    <submittedName>
        <fullName evidence="1">Uncharacterized protein</fullName>
    </submittedName>
</protein>
<comment type="caution">
    <text evidence="1">The sequence shown here is derived from an EMBL/GenBank/DDBJ whole genome shotgun (WGS) entry which is preliminary data.</text>
</comment>
<sequence length="125" mass="14056">MSIDDAIEEIVLKRGEMIRLLDQVSQDEGLLITKGVFSIFLRILDSKFKGDAQPDRLVRESLHYIVRGVQVFYHENSAVTLAGVRKSVEHDPVALFIMGHESVGLNKDVEKPKNTAPSVVRVTRK</sequence>
<name>A0A0C2NGC9_THEKT</name>
<keyword evidence="2" id="KW-1185">Reference proteome</keyword>
<evidence type="ECO:0000313" key="2">
    <source>
        <dbReference type="Proteomes" id="UP000031668"/>
    </source>
</evidence>
<proteinExistence type="predicted"/>
<reference evidence="1 2" key="1">
    <citation type="journal article" date="2014" name="Genome Biol. Evol.">
        <title>The genome of the myxosporean Thelohanellus kitauei shows adaptations to nutrient acquisition within its fish host.</title>
        <authorList>
            <person name="Yang Y."/>
            <person name="Xiong J."/>
            <person name="Zhou Z."/>
            <person name="Huo F."/>
            <person name="Miao W."/>
            <person name="Ran C."/>
            <person name="Liu Y."/>
            <person name="Zhang J."/>
            <person name="Feng J."/>
            <person name="Wang M."/>
            <person name="Wang M."/>
            <person name="Wang L."/>
            <person name="Yao B."/>
        </authorList>
    </citation>
    <scope>NUCLEOTIDE SEQUENCE [LARGE SCALE GENOMIC DNA]</scope>
    <source>
        <strain evidence="1">Wuqing</strain>
    </source>
</reference>
<accession>A0A0C2NGC9</accession>
<gene>
    <name evidence="1" type="ORF">RF11_11807</name>
</gene>
<organism evidence="1 2">
    <name type="scientific">Thelohanellus kitauei</name>
    <name type="common">Myxosporean</name>
    <dbReference type="NCBI Taxonomy" id="669202"/>
    <lineage>
        <taxon>Eukaryota</taxon>
        <taxon>Metazoa</taxon>
        <taxon>Cnidaria</taxon>
        <taxon>Myxozoa</taxon>
        <taxon>Myxosporea</taxon>
        <taxon>Bivalvulida</taxon>
        <taxon>Platysporina</taxon>
        <taxon>Myxobolidae</taxon>
        <taxon>Thelohanellus</taxon>
    </lineage>
</organism>
<dbReference type="AlphaFoldDB" id="A0A0C2NGC9"/>
<dbReference type="EMBL" id="JWZT01001017">
    <property type="protein sequence ID" value="KII73057.1"/>
    <property type="molecule type" value="Genomic_DNA"/>
</dbReference>
<evidence type="ECO:0000313" key="1">
    <source>
        <dbReference type="EMBL" id="KII73057.1"/>
    </source>
</evidence>
<dbReference type="Proteomes" id="UP000031668">
    <property type="component" value="Unassembled WGS sequence"/>
</dbReference>